<dbReference type="Pfam" id="PF14513">
    <property type="entry name" value="DAG_kinase_N"/>
    <property type="match status" value="1"/>
</dbReference>
<feature type="non-terminal residue" evidence="6">
    <location>
        <position position="1"/>
    </location>
</feature>
<dbReference type="InterPro" id="IPR038199">
    <property type="entry name" value="DGK_typeI_N_sf"/>
</dbReference>
<dbReference type="InterPro" id="IPR018247">
    <property type="entry name" value="EF_Hand_1_Ca_BS"/>
</dbReference>
<evidence type="ECO:0000313" key="6">
    <source>
        <dbReference type="EMBL" id="MED6239466.1"/>
    </source>
</evidence>
<evidence type="ECO:0000256" key="3">
    <source>
        <dbReference type="ARBA" id="ARBA00023411"/>
    </source>
</evidence>
<dbReference type="Gene3D" id="1.10.238.110">
    <property type="entry name" value="Diacylglycerol kinase alpha"/>
    <property type="match status" value="2"/>
</dbReference>
<keyword evidence="1" id="KW-0479">Metal-binding</keyword>
<evidence type="ECO:0000256" key="2">
    <source>
        <dbReference type="ARBA" id="ARBA00022837"/>
    </source>
</evidence>
<dbReference type="InterPro" id="IPR029477">
    <property type="entry name" value="DAG_kinase_typeI_N"/>
</dbReference>
<feature type="non-terminal residue" evidence="6">
    <location>
        <position position="186"/>
    </location>
</feature>
<comment type="caution">
    <text evidence="6">The sequence shown here is derived from an EMBL/GenBank/DDBJ whole genome shotgun (WGS) entry which is preliminary data.</text>
</comment>
<dbReference type="InterPro" id="IPR011992">
    <property type="entry name" value="EF-hand-dom_pair"/>
</dbReference>
<dbReference type="PROSITE" id="PS50222">
    <property type="entry name" value="EF_HAND_2"/>
    <property type="match status" value="1"/>
</dbReference>
<feature type="region of interest" description="Disordered" evidence="4">
    <location>
        <begin position="65"/>
        <end position="90"/>
    </location>
</feature>
<evidence type="ECO:0000256" key="4">
    <source>
        <dbReference type="SAM" id="MobiDB-lite"/>
    </source>
</evidence>
<dbReference type="Pfam" id="PF00036">
    <property type="entry name" value="EF-hand_1"/>
    <property type="match status" value="1"/>
</dbReference>
<keyword evidence="2" id="KW-0106">Calcium</keyword>
<dbReference type="SMART" id="SM00054">
    <property type="entry name" value="EFh"/>
    <property type="match status" value="1"/>
</dbReference>
<reference evidence="6 7" key="1">
    <citation type="submission" date="2021-07" db="EMBL/GenBank/DDBJ databases">
        <authorList>
            <person name="Palmer J.M."/>
        </authorList>
    </citation>
    <scope>NUCLEOTIDE SEQUENCE [LARGE SCALE GENOMIC DNA]</scope>
    <source>
        <strain evidence="6 7">AT_MEX2019</strain>
        <tissue evidence="6">Muscle</tissue>
    </source>
</reference>
<dbReference type="Proteomes" id="UP001345963">
    <property type="component" value="Unassembled WGS sequence"/>
</dbReference>
<protein>
    <recommendedName>
        <fullName evidence="5">EF-hand domain-containing protein</fullName>
    </recommendedName>
</protein>
<feature type="domain" description="EF-hand" evidence="5">
    <location>
        <begin position="138"/>
        <end position="173"/>
    </location>
</feature>
<organism evidence="6 7">
    <name type="scientific">Ataeniobius toweri</name>
    <dbReference type="NCBI Taxonomy" id="208326"/>
    <lineage>
        <taxon>Eukaryota</taxon>
        <taxon>Metazoa</taxon>
        <taxon>Chordata</taxon>
        <taxon>Craniata</taxon>
        <taxon>Vertebrata</taxon>
        <taxon>Euteleostomi</taxon>
        <taxon>Actinopterygii</taxon>
        <taxon>Neopterygii</taxon>
        <taxon>Teleostei</taxon>
        <taxon>Neoteleostei</taxon>
        <taxon>Acanthomorphata</taxon>
        <taxon>Ovalentaria</taxon>
        <taxon>Atherinomorphae</taxon>
        <taxon>Cyprinodontiformes</taxon>
        <taxon>Goodeidae</taxon>
        <taxon>Ataeniobius</taxon>
    </lineage>
</organism>
<feature type="compositionally biased region" description="Polar residues" evidence="4">
    <location>
        <begin position="65"/>
        <end position="75"/>
    </location>
</feature>
<evidence type="ECO:0000313" key="7">
    <source>
        <dbReference type="Proteomes" id="UP001345963"/>
    </source>
</evidence>
<gene>
    <name evidence="6" type="ORF">ATANTOWER_006784</name>
</gene>
<dbReference type="InterPro" id="IPR002048">
    <property type="entry name" value="EF_hand_dom"/>
</dbReference>
<keyword evidence="7" id="KW-1185">Reference proteome</keyword>
<accession>A0ABU7AMK1</accession>
<dbReference type="PROSITE" id="PS00018">
    <property type="entry name" value="EF_HAND_1"/>
    <property type="match status" value="1"/>
</dbReference>
<evidence type="ECO:0000256" key="1">
    <source>
        <dbReference type="ARBA" id="ARBA00022723"/>
    </source>
</evidence>
<dbReference type="SUPFAM" id="SSF47473">
    <property type="entry name" value="EF-hand"/>
    <property type="match status" value="2"/>
</dbReference>
<sequence length="186" mass="21361">STKKLKDVLQEFHGDGVLAKYNPEEKQEILNLEIDFEGFKVFMQTFLESELPEEFCQHLFMSFSNKRPKSSPSSTDKPRVSVGMTSRREQEGRWKPLSGLKLIKSNSTPLKTPALPGPLDMVQLKDIVFYLSLLEGGRPEDKLEFMFRLYDTDGNGSLDSSELEHIISQMMHVAEYLEWDVTELKP</sequence>
<dbReference type="Gene3D" id="1.10.238.10">
    <property type="entry name" value="EF-hand"/>
    <property type="match status" value="1"/>
</dbReference>
<dbReference type="EMBL" id="JAHUTI010021441">
    <property type="protein sequence ID" value="MED6239466.1"/>
    <property type="molecule type" value="Genomic_DNA"/>
</dbReference>
<proteinExistence type="predicted"/>
<name>A0ABU7AMK1_9TELE</name>
<comment type="catalytic activity">
    <reaction evidence="3">
        <text>a 1,2-diacyl-sn-glycerol + ATP = a 1,2-diacyl-sn-glycero-3-phosphate + ADP + H(+)</text>
        <dbReference type="Rhea" id="RHEA:10272"/>
        <dbReference type="ChEBI" id="CHEBI:15378"/>
        <dbReference type="ChEBI" id="CHEBI:17815"/>
        <dbReference type="ChEBI" id="CHEBI:30616"/>
        <dbReference type="ChEBI" id="CHEBI:58608"/>
        <dbReference type="ChEBI" id="CHEBI:456216"/>
        <dbReference type="EC" id="2.7.1.107"/>
    </reaction>
    <physiologicalReaction direction="left-to-right" evidence="3">
        <dbReference type="Rhea" id="RHEA:10273"/>
    </physiologicalReaction>
</comment>
<evidence type="ECO:0000259" key="5">
    <source>
        <dbReference type="PROSITE" id="PS50222"/>
    </source>
</evidence>